<dbReference type="Gene3D" id="3.90.25.10">
    <property type="entry name" value="UDP-galactose 4-epimerase, domain 1"/>
    <property type="match status" value="1"/>
</dbReference>
<dbReference type="PANTHER" id="PTHR43162:SF1">
    <property type="entry name" value="PRESTALK A DIFFERENTIATION PROTEIN A"/>
    <property type="match status" value="1"/>
</dbReference>
<dbReference type="STRING" id="47428.A0A284RFB2"/>
<name>A0A284RFB2_ARMOS</name>
<dbReference type="SUPFAM" id="SSF51735">
    <property type="entry name" value="NAD(P)-binding Rossmann-fold domains"/>
    <property type="match status" value="1"/>
</dbReference>
<accession>A0A284RFB2</accession>
<keyword evidence="7" id="KW-1185">Reference proteome</keyword>
<proteinExistence type="inferred from homology"/>
<dbReference type="GO" id="GO:0035835">
    <property type="term" value="P:indole alkaloid biosynthetic process"/>
    <property type="evidence" value="ECO:0007669"/>
    <property type="project" value="UniProtKB-UniPathway"/>
</dbReference>
<keyword evidence="4" id="KW-0560">Oxidoreductase</keyword>
<dbReference type="InterPro" id="IPR036291">
    <property type="entry name" value="NAD(P)-bd_dom_sf"/>
</dbReference>
<comment type="similarity">
    <text evidence="2">Belongs to the fgaFS/easG family.</text>
</comment>
<feature type="domain" description="NmrA-like" evidence="5">
    <location>
        <begin position="2"/>
        <end position="251"/>
    </location>
</feature>
<dbReference type="InterPro" id="IPR051604">
    <property type="entry name" value="Ergot_Alk_Oxidoreductase"/>
</dbReference>
<dbReference type="NCBIfam" id="TIGR03649">
    <property type="entry name" value="ergot_EASG"/>
    <property type="match status" value="1"/>
</dbReference>
<evidence type="ECO:0000256" key="3">
    <source>
        <dbReference type="ARBA" id="ARBA00022589"/>
    </source>
</evidence>
<comment type="pathway">
    <text evidence="1">Alkaloid biosynthesis; ergot alkaloid biosynthesis.</text>
</comment>
<evidence type="ECO:0000313" key="6">
    <source>
        <dbReference type="EMBL" id="SJL07436.1"/>
    </source>
</evidence>
<dbReference type="AlphaFoldDB" id="A0A284RFB2"/>
<gene>
    <name evidence="6" type="ORF">ARMOST_10785</name>
</gene>
<dbReference type="OMA" id="YENLLTM"/>
<dbReference type="GO" id="GO:0016491">
    <property type="term" value="F:oxidoreductase activity"/>
    <property type="evidence" value="ECO:0007669"/>
    <property type="project" value="UniProtKB-KW"/>
</dbReference>
<dbReference type="EMBL" id="FUEG01000008">
    <property type="protein sequence ID" value="SJL07436.1"/>
    <property type="molecule type" value="Genomic_DNA"/>
</dbReference>
<dbReference type="Pfam" id="PF05368">
    <property type="entry name" value="NmrA"/>
    <property type="match status" value="1"/>
</dbReference>
<evidence type="ECO:0000256" key="2">
    <source>
        <dbReference type="ARBA" id="ARBA00005372"/>
    </source>
</evidence>
<evidence type="ECO:0000259" key="5">
    <source>
        <dbReference type="Pfam" id="PF05368"/>
    </source>
</evidence>
<keyword evidence="3" id="KW-0017">Alkaloid metabolism</keyword>
<protein>
    <submittedName>
        <fullName evidence="6">Related to ergot alkaloid biosynthetic protein A</fullName>
    </submittedName>
</protein>
<dbReference type="InterPro" id="IPR019901">
    <property type="entry name" value="Ergot_alkaloid_biosynthesis"/>
</dbReference>
<sequence>MTILITGGTGKTGSRLARRLLDADYPVLLTSRKGVVPEPFKGVKFDWYDPSTFGNPFAADPNIDRIYIVAPDGGRAGEVIEPMKPFIDLAVTKGVNRFVLLSATTLEAGGPAMGKVHEYLLSLQVDYAILRPSWFYENLLTMHLHDIKENNTIITASADGKLGFVSADDIADLAFEALTDAKSHNTDHILTGPELLSYDDVAQILTDVLGRKITHTRISVGELKDRYIAFGLPEDFAALLSSMDELNASGVEERIFGTPGKVTGKRMLRDFVEDNKDSF</sequence>
<dbReference type="Proteomes" id="UP000219338">
    <property type="component" value="Unassembled WGS sequence"/>
</dbReference>
<organism evidence="6 7">
    <name type="scientific">Armillaria ostoyae</name>
    <name type="common">Armillaria root rot fungus</name>
    <dbReference type="NCBI Taxonomy" id="47428"/>
    <lineage>
        <taxon>Eukaryota</taxon>
        <taxon>Fungi</taxon>
        <taxon>Dikarya</taxon>
        <taxon>Basidiomycota</taxon>
        <taxon>Agaricomycotina</taxon>
        <taxon>Agaricomycetes</taxon>
        <taxon>Agaricomycetidae</taxon>
        <taxon>Agaricales</taxon>
        <taxon>Marasmiineae</taxon>
        <taxon>Physalacriaceae</taxon>
        <taxon>Armillaria</taxon>
    </lineage>
</organism>
<dbReference type="PANTHER" id="PTHR43162">
    <property type="match status" value="1"/>
</dbReference>
<dbReference type="OrthoDB" id="419598at2759"/>
<dbReference type="InterPro" id="IPR008030">
    <property type="entry name" value="NmrA-like"/>
</dbReference>
<evidence type="ECO:0000313" key="7">
    <source>
        <dbReference type="Proteomes" id="UP000219338"/>
    </source>
</evidence>
<evidence type="ECO:0000256" key="1">
    <source>
        <dbReference type="ARBA" id="ARBA00005107"/>
    </source>
</evidence>
<dbReference type="Gene3D" id="3.40.50.720">
    <property type="entry name" value="NAD(P)-binding Rossmann-like Domain"/>
    <property type="match status" value="1"/>
</dbReference>
<evidence type="ECO:0000256" key="4">
    <source>
        <dbReference type="ARBA" id="ARBA00023002"/>
    </source>
</evidence>
<dbReference type="UniPathway" id="UPA00327"/>
<reference evidence="7" key="1">
    <citation type="journal article" date="2017" name="Nat. Ecol. Evol.">
        <title>Genome expansion and lineage-specific genetic innovations in the forest pathogenic fungi Armillaria.</title>
        <authorList>
            <person name="Sipos G."/>
            <person name="Prasanna A.N."/>
            <person name="Walter M.C."/>
            <person name="O'Connor E."/>
            <person name="Balint B."/>
            <person name="Krizsan K."/>
            <person name="Kiss B."/>
            <person name="Hess J."/>
            <person name="Varga T."/>
            <person name="Slot J."/>
            <person name="Riley R."/>
            <person name="Boka B."/>
            <person name="Rigling D."/>
            <person name="Barry K."/>
            <person name="Lee J."/>
            <person name="Mihaltcheva S."/>
            <person name="LaButti K."/>
            <person name="Lipzen A."/>
            <person name="Waldron R."/>
            <person name="Moloney N.M."/>
            <person name="Sperisen C."/>
            <person name="Kredics L."/>
            <person name="Vagvoelgyi C."/>
            <person name="Patrignani A."/>
            <person name="Fitzpatrick D."/>
            <person name="Nagy I."/>
            <person name="Doyle S."/>
            <person name="Anderson J.B."/>
            <person name="Grigoriev I.V."/>
            <person name="Gueldener U."/>
            <person name="Muensterkoetter M."/>
            <person name="Nagy L.G."/>
        </authorList>
    </citation>
    <scope>NUCLEOTIDE SEQUENCE [LARGE SCALE GENOMIC DNA]</scope>
    <source>
        <strain evidence="7">C18/9</strain>
    </source>
</reference>